<dbReference type="Proteomes" id="UP001211907">
    <property type="component" value="Unassembled WGS sequence"/>
</dbReference>
<feature type="region of interest" description="Disordered" evidence="1">
    <location>
        <begin position="1"/>
        <end position="20"/>
    </location>
</feature>
<feature type="region of interest" description="Disordered" evidence="1">
    <location>
        <begin position="305"/>
        <end position="348"/>
    </location>
</feature>
<comment type="caution">
    <text evidence="2">The sequence shown here is derived from an EMBL/GenBank/DDBJ whole genome shotgun (WGS) entry which is preliminary data.</text>
</comment>
<name>A0AAD5SW55_9FUNG</name>
<feature type="compositionally biased region" description="Low complexity" evidence="1">
    <location>
        <begin position="266"/>
        <end position="288"/>
    </location>
</feature>
<keyword evidence="3" id="KW-1185">Reference proteome</keyword>
<accession>A0AAD5SW55</accession>
<protein>
    <submittedName>
        <fullName evidence="2">Uncharacterized protein</fullName>
    </submittedName>
</protein>
<feature type="region of interest" description="Disordered" evidence="1">
    <location>
        <begin position="186"/>
        <end position="289"/>
    </location>
</feature>
<evidence type="ECO:0000313" key="3">
    <source>
        <dbReference type="Proteomes" id="UP001211907"/>
    </source>
</evidence>
<evidence type="ECO:0000256" key="1">
    <source>
        <dbReference type="SAM" id="MobiDB-lite"/>
    </source>
</evidence>
<reference evidence="2" key="1">
    <citation type="submission" date="2020-05" db="EMBL/GenBank/DDBJ databases">
        <title>Phylogenomic resolution of chytrid fungi.</title>
        <authorList>
            <person name="Stajich J.E."/>
            <person name="Amses K."/>
            <person name="Simmons R."/>
            <person name="Seto K."/>
            <person name="Myers J."/>
            <person name="Bonds A."/>
            <person name="Quandt C.A."/>
            <person name="Barry K."/>
            <person name="Liu P."/>
            <person name="Grigoriev I."/>
            <person name="Longcore J.E."/>
            <person name="James T.Y."/>
        </authorList>
    </citation>
    <scope>NUCLEOTIDE SEQUENCE</scope>
    <source>
        <strain evidence="2">JEL0513</strain>
    </source>
</reference>
<proteinExistence type="predicted"/>
<feature type="compositionally biased region" description="Low complexity" evidence="1">
    <location>
        <begin position="337"/>
        <end position="346"/>
    </location>
</feature>
<feature type="compositionally biased region" description="Low complexity" evidence="1">
    <location>
        <begin position="317"/>
        <end position="330"/>
    </location>
</feature>
<feature type="non-terminal residue" evidence="2">
    <location>
        <position position="1"/>
    </location>
</feature>
<evidence type="ECO:0000313" key="2">
    <source>
        <dbReference type="EMBL" id="KAJ3111724.1"/>
    </source>
</evidence>
<gene>
    <name evidence="2" type="ORF">HK100_002590</name>
</gene>
<organism evidence="2 3">
    <name type="scientific">Physocladia obscura</name>
    <dbReference type="NCBI Taxonomy" id="109957"/>
    <lineage>
        <taxon>Eukaryota</taxon>
        <taxon>Fungi</taxon>
        <taxon>Fungi incertae sedis</taxon>
        <taxon>Chytridiomycota</taxon>
        <taxon>Chytridiomycota incertae sedis</taxon>
        <taxon>Chytridiomycetes</taxon>
        <taxon>Chytridiales</taxon>
        <taxon>Chytriomycetaceae</taxon>
        <taxon>Physocladia</taxon>
    </lineage>
</organism>
<feature type="compositionally biased region" description="Polar residues" evidence="1">
    <location>
        <begin position="247"/>
        <end position="259"/>
    </location>
</feature>
<dbReference type="AlphaFoldDB" id="A0AAD5SW55"/>
<dbReference type="EMBL" id="JADGJH010001602">
    <property type="protein sequence ID" value="KAJ3111724.1"/>
    <property type="molecule type" value="Genomic_DNA"/>
</dbReference>
<sequence length="378" mass="40009">METGEGFAESESGPSATAESLHNEKAAWTFGLDRLHEHNEQNGQIMHQIQMQQLLFDTNNTDPNFSFPTLFSAANNNAMDPNLFGVMTQTQQRQQQQLGDFLALMSPFVNMAAFADDPESNSLMLTPIISPAVTPSVDFANLNLHTANSFSPLSSPALRPNLSTALASTVSANAIVDAAVNSTNPGIKRVSRRASQNATPSSTGSGGSAKRKIPKSPYTIPRPTSAATTAIDPLKISSPILGPRIAGSSNRNQSNSMSPDISDDTNNGSSSSLLSLSGLSPSNGKNGSTKAVFKVPAIPVRIAARRKSDVQPDVIESSNNSSDNNIGSRSSNRDESISINISNSNDVNALTPGQLLYLKSDDELSNRETSMDLDNGSG</sequence>